<proteinExistence type="predicted"/>
<dbReference type="Proteomes" id="UP000715781">
    <property type="component" value="Unassembled WGS sequence"/>
</dbReference>
<dbReference type="AlphaFoldDB" id="A0A951PZD7"/>
<evidence type="ECO:0000313" key="1">
    <source>
        <dbReference type="EMBL" id="MBW4562388.1"/>
    </source>
</evidence>
<name>A0A951PZD7_9NOST</name>
<evidence type="ECO:0000313" key="2">
    <source>
        <dbReference type="Proteomes" id="UP000715781"/>
    </source>
</evidence>
<accession>A0A951PZD7</accession>
<comment type="caution">
    <text evidence="1">The sequence shown here is derived from an EMBL/GenBank/DDBJ whole genome shotgun (WGS) entry which is preliminary data.</text>
</comment>
<organism evidence="1 2">
    <name type="scientific">Mojavia pulchra JT2-VF2</name>
    <dbReference type="NCBI Taxonomy" id="287848"/>
    <lineage>
        <taxon>Bacteria</taxon>
        <taxon>Bacillati</taxon>
        <taxon>Cyanobacteriota</taxon>
        <taxon>Cyanophyceae</taxon>
        <taxon>Nostocales</taxon>
        <taxon>Nostocaceae</taxon>
    </lineage>
</organism>
<protein>
    <submittedName>
        <fullName evidence="1">SMI1/KNR4 family protein</fullName>
    </submittedName>
</protein>
<gene>
    <name evidence="1" type="ORF">KME32_14795</name>
</gene>
<sequence>MSAMIKAIERIATYYANFDAPTSLDMKVFYWMLNNGYDAVGKDVRELRKTLSSETFQQIVSNYPTPKLTLEQIQEITRDYPFQLPLEIIDLYQKANGCLPIDLADTSKDWNSLDNYFEFPLITDNSFFSLEKAMSMYKALARQAMHDDKIDPRWFPIDCFEDLILAVIGSEQQQVTSPVISFYDSDFLPKIEWPSLTNMLLAWVEIREQSLNEHEHEFEIEKIHKKYGKGKSKI</sequence>
<reference evidence="1" key="2">
    <citation type="journal article" date="2022" name="Microbiol. Resour. Announc.">
        <title>Metagenome Sequencing to Explore Phylogenomics of Terrestrial Cyanobacteria.</title>
        <authorList>
            <person name="Ward R.D."/>
            <person name="Stajich J.E."/>
            <person name="Johansen J.R."/>
            <person name="Huntemann M."/>
            <person name="Clum A."/>
            <person name="Foster B."/>
            <person name="Foster B."/>
            <person name="Roux S."/>
            <person name="Palaniappan K."/>
            <person name="Varghese N."/>
            <person name="Mukherjee S."/>
            <person name="Reddy T.B.K."/>
            <person name="Daum C."/>
            <person name="Copeland A."/>
            <person name="Chen I.A."/>
            <person name="Ivanova N.N."/>
            <person name="Kyrpides N.C."/>
            <person name="Shapiro N."/>
            <person name="Eloe-Fadrosh E.A."/>
            <person name="Pietrasiak N."/>
        </authorList>
    </citation>
    <scope>NUCLEOTIDE SEQUENCE</scope>
    <source>
        <strain evidence="1">JT2-VF2</strain>
    </source>
</reference>
<dbReference type="EMBL" id="JAHHHN010000007">
    <property type="protein sequence ID" value="MBW4562388.1"/>
    <property type="molecule type" value="Genomic_DNA"/>
</dbReference>
<reference evidence="1" key="1">
    <citation type="submission" date="2021-05" db="EMBL/GenBank/DDBJ databases">
        <authorList>
            <person name="Pietrasiak N."/>
            <person name="Ward R."/>
            <person name="Stajich J.E."/>
            <person name="Kurbessoian T."/>
        </authorList>
    </citation>
    <scope>NUCLEOTIDE SEQUENCE</scope>
    <source>
        <strain evidence="1">JT2-VF2</strain>
    </source>
</reference>